<gene>
    <name evidence="4" type="ORF">EW146_g8540</name>
</gene>
<dbReference type="Gene3D" id="3.10.110.10">
    <property type="entry name" value="Ubiquitin Conjugating Enzyme"/>
    <property type="match status" value="1"/>
</dbReference>
<evidence type="ECO:0000313" key="5">
    <source>
        <dbReference type="Proteomes" id="UP000310158"/>
    </source>
</evidence>
<keyword evidence="2" id="KW-1133">Transmembrane helix</keyword>
<name>A0A4S4LDT9_9AGAM</name>
<organism evidence="4 5">
    <name type="scientific">Bondarzewia mesenterica</name>
    <dbReference type="NCBI Taxonomy" id="1095465"/>
    <lineage>
        <taxon>Eukaryota</taxon>
        <taxon>Fungi</taxon>
        <taxon>Dikarya</taxon>
        <taxon>Basidiomycota</taxon>
        <taxon>Agaricomycotina</taxon>
        <taxon>Agaricomycetes</taxon>
        <taxon>Russulales</taxon>
        <taxon>Bondarzewiaceae</taxon>
        <taxon>Bondarzewia</taxon>
    </lineage>
</organism>
<dbReference type="InterPro" id="IPR000608">
    <property type="entry name" value="UBC"/>
</dbReference>
<comment type="caution">
    <text evidence="4">The sequence shown here is derived from an EMBL/GenBank/DDBJ whole genome shotgun (WGS) entry which is preliminary data.</text>
</comment>
<reference evidence="4 5" key="1">
    <citation type="submission" date="2019-02" db="EMBL/GenBank/DDBJ databases">
        <title>Genome sequencing of the rare red list fungi Bondarzewia mesenterica.</title>
        <authorList>
            <person name="Buettner E."/>
            <person name="Kellner H."/>
        </authorList>
    </citation>
    <scope>NUCLEOTIDE SEQUENCE [LARGE SCALE GENOMIC DNA]</scope>
    <source>
        <strain evidence="4 5">DSM 108281</strain>
    </source>
</reference>
<feature type="transmembrane region" description="Helical" evidence="2">
    <location>
        <begin position="131"/>
        <end position="152"/>
    </location>
</feature>
<dbReference type="OrthoDB" id="19692at2759"/>
<dbReference type="Proteomes" id="UP000310158">
    <property type="component" value="Unassembled WGS sequence"/>
</dbReference>
<dbReference type="AlphaFoldDB" id="A0A4S4LDT9"/>
<keyword evidence="2" id="KW-0472">Membrane</keyword>
<proteinExistence type="predicted"/>
<evidence type="ECO:0000313" key="4">
    <source>
        <dbReference type="EMBL" id="THH09899.1"/>
    </source>
</evidence>
<dbReference type="InterPro" id="IPR016135">
    <property type="entry name" value="UBQ-conjugating_enzyme/RWD"/>
</dbReference>
<keyword evidence="5" id="KW-1185">Reference proteome</keyword>
<evidence type="ECO:0000256" key="1">
    <source>
        <dbReference type="ARBA" id="ARBA00022786"/>
    </source>
</evidence>
<dbReference type="InterPro" id="IPR050113">
    <property type="entry name" value="Ub_conjugating_enzyme"/>
</dbReference>
<dbReference type="EMBL" id="SGPL01000602">
    <property type="protein sequence ID" value="THH09899.1"/>
    <property type="molecule type" value="Genomic_DNA"/>
</dbReference>
<keyword evidence="2" id="KW-0812">Transmembrane</keyword>
<dbReference type="Pfam" id="PF00179">
    <property type="entry name" value="UQ_con"/>
    <property type="match status" value="1"/>
</dbReference>
<protein>
    <recommendedName>
        <fullName evidence="3">UBC core domain-containing protein</fullName>
    </recommendedName>
</protein>
<evidence type="ECO:0000256" key="2">
    <source>
        <dbReference type="SAM" id="Phobius"/>
    </source>
</evidence>
<keyword evidence="1" id="KW-0833">Ubl conjugation pathway</keyword>
<dbReference type="SUPFAM" id="SSF54495">
    <property type="entry name" value="UBC-like"/>
    <property type="match status" value="1"/>
</dbReference>
<evidence type="ECO:0000259" key="3">
    <source>
        <dbReference type="Pfam" id="PF00179"/>
    </source>
</evidence>
<accession>A0A4S4LDT9</accession>
<dbReference type="PANTHER" id="PTHR24067">
    <property type="entry name" value="UBIQUITIN-CONJUGATING ENZYME E2"/>
    <property type="match status" value="1"/>
</dbReference>
<sequence length="216" mass="24322">MKVDSYLYCPCNLNLTHPKPSDYPLSPFKMKFEPPLFHPNSESIICHATLFNLPLELSNSITNLARSTTPDLPREHIPLLIPSSVRTHAPARSVYPDGNVCISILHTPGDDPLMYEQASERWSPVQSVEKVILSVISMLAGLYIVPSIYPFLSIDSNVHGVSSSFLFTWSRLLRTVHRLPYRAQPGKRRQHRLLQALPGQQSGTRLLPPSYSIINQ</sequence>
<feature type="domain" description="UBC core" evidence="3">
    <location>
        <begin position="94"/>
        <end position="140"/>
    </location>
</feature>